<dbReference type="OMA" id="YDRYARY"/>
<dbReference type="EMBL" id="SPOF01000090">
    <property type="protein sequence ID" value="TIB07541.1"/>
    <property type="molecule type" value="Genomic_DNA"/>
</dbReference>
<name>A0A4T0IN73_WALIC</name>
<feature type="compositionally biased region" description="Basic and acidic residues" evidence="1">
    <location>
        <begin position="114"/>
        <end position="128"/>
    </location>
</feature>
<feature type="compositionally biased region" description="Low complexity" evidence="1">
    <location>
        <begin position="59"/>
        <end position="70"/>
    </location>
</feature>
<evidence type="ECO:0000313" key="2">
    <source>
        <dbReference type="EMBL" id="TIB07541.1"/>
    </source>
</evidence>
<accession>A0A4T0IN73</accession>
<feature type="region of interest" description="Disordered" evidence="1">
    <location>
        <begin position="30"/>
        <end position="154"/>
    </location>
</feature>
<organism evidence="3 5">
    <name type="scientific">Wallemia ichthyophaga</name>
    <dbReference type="NCBI Taxonomy" id="245174"/>
    <lineage>
        <taxon>Eukaryota</taxon>
        <taxon>Fungi</taxon>
        <taxon>Dikarya</taxon>
        <taxon>Basidiomycota</taxon>
        <taxon>Wallemiomycotina</taxon>
        <taxon>Wallemiomycetes</taxon>
        <taxon>Wallemiales</taxon>
        <taxon>Wallemiaceae</taxon>
        <taxon>Wallemia</taxon>
    </lineage>
</organism>
<dbReference type="Proteomes" id="UP000306954">
    <property type="component" value="Unassembled WGS sequence"/>
</dbReference>
<evidence type="ECO:0000313" key="4">
    <source>
        <dbReference type="Proteomes" id="UP000306954"/>
    </source>
</evidence>
<evidence type="ECO:0000313" key="3">
    <source>
        <dbReference type="EMBL" id="TIB31389.1"/>
    </source>
</evidence>
<protein>
    <submittedName>
        <fullName evidence="3">Uncharacterized protein</fullName>
    </submittedName>
</protein>
<dbReference type="Proteomes" id="UP000310689">
    <property type="component" value="Unassembled WGS sequence"/>
</dbReference>
<proteinExistence type="predicted"/>
<evidence type="ECO:0000256" key="1">
    <source>
        <dbReference type="SAM" id="MobiDB-lite"/>
    </source>
</evidence>
<feature type="compositionally biased region" description="Basic and acidic residues" evidence="1">
    <location>
        <begin position="77"/>
        <end position="103"/>
    </location>
</feature>
<sequence>MLRTLVRGAGRGSTKPLVIGDETIDLRAFRNTPGKGYVPDRSNLQGESALSSKLRNRTQQRPQQKKPVQQESGQFDDADHHELLKTLGDRKQRGGLDSKDSKPQGKPQRRANNKQKERHEEEGKDVQRRAAKQHNKSDRLPVDIPTRKKKEERKPKLKEIEIDRMDLSALVFENHQSGPLPTIKRDARPTEVSEDERRKLHMEAVGGEYDRYARYDTPAQRAMSAQKMISLDQRQEMMDNINRITKAA</sequence>
<reference evidence="4 5" key="1">
    <citation type="submission" date="2019-03" db="EMBL/GenBank/DDBJ databases">
        <title>Sequencing 23 genomes of Wallemia ichthyophaga.</title>
        <authorList>
            <person name="Gostincar C."/>
        </authorList>
    </citation>
    <scope>NUCLEOTIDE SEQUENCE [LARGE SCALE GENOMIC DNA]</scope>
    <source>
        <strain evidence="3 5">EXF-6200</strain>
        <strain evidence="2 4">EXF-8621</strain>
    </source>
</reference>
<dbReference type="EMBL" id="SPOI01000231">
    <property type="protein sequence ID" value="TIB31389.1"/>
    <property type="molecule type" value="Genomic_DNA"/>
</dbReference>
<feature type="compositionally biased region" description="Polar residues" evidence="1">
    <location>
        <begin position="42"/>
        <end position="53"/>
    </location>
</feature>
<dbReference type="AlphaFoldDB" id="A0A4T0IN73"/>
<comment type="caution">
    <text evidence="3">The sequence shown here is derived from an EMBL/GenBank/DDBJ whole genome shotgun (WGS) entry which is preliminary data.</text>
</comment>
<evidence type="ECO:0000313" key="5">
    <source>
        <dbReference type="Proteomes" id="UP000310689"/>
    </source>
</evidence>
<gene>
    <name evidence="3" type="ORF">E3P86_03327</name>
    <name evidence="2" type="ORF">E3P90_04041</name>
</gene>